<dbReference type="PRINTS" id="PR00080">
    <property type="entry name" value="SDRFAMILY"/>
</dbReference>
<protein>
    <submittedName>
        <fullName evidence="2">SDR family oxidoreductase</fullName>
    </submittedName>
</protein>
<dbReference type="PRINTS" id="PR00081">
    <property type="entry name" value="GDHRDH"/>
</dbReference>
<dbReference type="PANTHER" id="PTHR43975">
    <property type="entry name" value="ZGC:101858"/>
    <property type="match status" value="1"/>
</dbReference>
<evidence type="ECO:0000313" key="3">
    <source>
        <dbReference type="Proteomes" id="UP001374803"/>
    </source>
</evidence>
<name>A0ABZ2KQL8_9BACT</name>
<dbReference type="CDD" id="cd05233">
    <property type="entry name" value="SDR_c"/>
    <property type="match status" value="1"/>
</dbReference>
<dbReference type="InterPro" id="IPR002347">
    <property type="entry name" value="SDR_fam"/>
</dbReference>
<accession>A0ABZ2KQL8</accession>
<reference evidence="2" key="1">
    <citation type="submission" date="2021-12" db="EMBL/GenBank/DDBJ databases">
        <title>Discovery of the Pendulisporaceae a myxobacterial family with distinct sporulation behavior and unique specialized metabolism.</title>
        <authorList>
            <person name="Garcia R."/>
            <person name="Popoff A."/>
            <person name="Bader C.D."/>
            <person name="Loehr J."/>
            <person name="Walesch S."/>
            <person name="Walt C."/>
            <person name="Boldt J."/>
            <person name="Bunk B."/>
            <person name="Haeckl F.J.F.P.J."/>
            <person name="Gunesch A.P."/>
            <person name="Birkelbach J."/>
            <person name="Nuebel U."/>
            <person name="Pietschmann T."/>
            <person name="Bach T."/>
            <person name="Mueller R."/>
        </authorList>
    </citation>
    <scope>NUCLEOTIDE SEQUENCE</scope>
    <source>
        <strain evidence="2">MSr11367</strain>
    </source>
</reference>
<organism evidence="2 3">
    <name type="scientific">Pendulispora rubella</name>
    <dbReference type="NCBI Taxonomy" id="2741070"/>
    <lineage>
        <taxon>Bacteria</taxon>
        <taxon>Pseudomonadati</taxon>
        <taxon>Myxococcota</taxon>
        <taxon>Myxococcia</taxon>
        <taxon>Myxococcales</taxon>
        <taxon>Sorangiineae</taxon>
        <taxon>Pendulisporaceae</taxon>
        <taxon>Pendulispora</taxon>
    </lineage>
</organism>
<proteinExistence type="predicted"/>
<keyword evidence="3" id="KW-1185">Reference proteome</keyword>
<evidence type="ECO:0000259" key="1">
    <source>
        <dbReference type="SMART" id="SM00822"/>
    </source>
</evidence>
<feature type="domain" description="Ketoreductase" evidence="1">
    <location>
        <begin position="7"/>
        <end position="181"/>
    </location>
</feature>
<dbReference type="Proteomes" id="UP001374803">
    <property type="component" value="Chromosome"/>
</dbReference>
<dbReference type="InterPro" id="IPR057326">
    <property type="entry name" value="KR_dom"/>
</dbReference>
<dbReference type="Gene3D" id="3.40.50.720">
    <property type="entry name" value="NAD(P)-binding Rossmann-like Domain"/>
    <property type="match status" value="1"/>
</dbReference>
<dbReference type="SMART" id="SM00822">
    <property type="entry name" value="PKS_KR"/>
    <property type="match status" value="1"/>
</dbReference>
<dbReference type="InterPro" id="IPR036291">
    <property type="entry name" value="NAD(P)-bd_dom_sf"/>
</dbReference>
<dbReference type="InterPro" id="IPR020904">
    <property type="entry name" value="Sc_DH/Rdtase_CS"/>
</dbReference>
<dbReference type="SUPFAM" id="SSF51735">
    <property type="entry name" value="NAD(P)-binding Rossmann-fold domains"/>
    <property type="match status" value="1"/>
</dbReference>
<dbReference type="Pfam" id="PF13561">
    <property type="entry name" value="adh_short_C2"/>
    <property type="match status" value="1"/>
</dbReference>
<dbReference type="EMBL" id="CP089983">
    <property type="protein sequence ID" value="WXB00827.1"/>
    <property type="molecule type" value="Genomic_DNA"/>
</dbReference>
<evidence type="ECO:0000313" key="2">
    <source>
        <dbReference type="EMBL" id="WXB00827.1"/>
    </source>
</evidence>
<dbReference type="PROSITE" id="PS00061">
    <property type="entry name" value="ADH_SHORT"/>
    <property type="match status" value="1"/>
</dbReference>
<gene>
    <name evidence="2" type="ORF">LVJ94_28380</name>
</gene>
<dbReference type="RefSeq" id="WP_394830429.1">
    <property type="nucleotide sequence ID" value="NZ_CP089929.1"/>
</dbReference>
<dbReference type="PANTHER" id="PTHR43975:SF2">
    <property type="entry name" value="EG:BACR7A4.14 PROTEIN-RELATED"/>
    <property type="match status" value="1"/>
</dbReference>
<sequence length="249" mass="26505">MNSFEGKVVLVTGANSGIGEAAVRAFQEAGANVFAIVRRQDALEIARTRHPKIHWLLADVSKSGDVKAAVETVVREAGRLDAVVNNAALFYPTPIEHSAEDLVRRQFEANVYGPTYVLQAALPALKEHRGTVVNISSAAGHMPAPKAAHYAATKAALESLTRSWALELAPHGVRVNAIAPGPTETPVFEKTGLPAEAVPGLKETFKKMVPLGRMATTDEVARWIVAIADPSVTWLTGQVLSVDGGMSLM</sequence>